<evidence type="ECO:0000256" key="1">
    <source>
        <dbReference type="ARBA" id="ARBA00023002"/>
    </source>
</evidence>
<proteinExistence type="predicted"/>
<evidence type="ECO:0000313" key="4">
    <source>
        <dbReference type="EMBL" id="KAK9915317.1"/>
    </source>
</evidence>
<evidence type="ECO:0000259" key="3">
    <source>
        <dbReference type="Pfam" id="PF02668"/>
    </source>
</evidence>
<accession>A0ABR2YUI9</accession>
<keyword evidence="2" id="KW-0045">Antibiotic biosynthesis</keyword>
<dbReference type="Proteomes" id="UP001491310">
    <property type="component" value="Unassembled WGS sequence"/>
</dbReference>
<dbReference type="InterPro" id="IPR050411">
    <property type="entry name" value="AlphaKG_dependent_hydroxylases"/>
</dbReference>
<dbReference type="SUPFAM" id="SSF51197">
    <property type="entry name" value="Clavaminate synthase-like"/>
    <property type="match status" value="1"/>
</dbReference>
<dbReference type="PANTHER" id="PTHR10696:SF56">
    <property type="entry name" value="TAUD_TFDA-LIKE DOMAIN-CONTAINING PROTEIN"/>
    <property type="match status" value="1"/>
</dbReference>
<feature type="domain" description="TauD/TfdA-like" evidence="3">
    <location>
        <begin position="94"/>
        <end position="349"/>
    </location>
</feature>
<keyword evidence="1" id="KW-0560">Oxidoreductase</keyword>
<sequence length="391" mass="43842">MAPPALLHSGPLATATATFTTDTLKVHPFQKAAPAPLTTRMGDVAPFTVVEGPEAWTAADYSNPDDYIYHFSPSDLAELETAVAGALQQGKDIKDLTREDFPLPTLGPKLVAFREVVRTGRGFQLFRGLPVAKYSREQTMAAYWAIGAYWGKAQSNNKKGHLIGHIKDIGYDPSQPTTRLYATHAAQPWHNDSSDQVALLCLSNAKEGGLSGWSSSISVHNEIVRRRPDLARVLAGPWFMDRKGEVPEGKKGYFELPVFNYHEGYLSVNYSDNYYLLSQRFEEVPRLTPAHYEAMALFNELASSRELRLEMILQPGDIQLLNNHTCLHYRSAFVDFPEQDRKRHLLRLWVAPPVERPLPQCYAELYGSVRVGDRGGIRVKGYEEKIPLEAE</sequence>
<evidence type="ECO:0000313" key="5">
    <source>
        <dbReference type="Proteomes" id="UP001491310"/>
    </source>
</evidence>
<dbReference type="InterPro" id="IPR042098">
    <property type="entry name" value="TauD-like_sf"/>
</dbReference>
<dbReference type="EMBL" id="JALJOT010000005">
    <property type="protein sequence ID" value="KAK9915317.1"/>
    <property type="molecule type" value="Genomic_DNA"/>
</dbReference>
<dbReference type="Gene3D" id="3.60.130.10">
    <property type="entry name" value="Clavaminate synthase-like"/>
    <property type="match status" value="1"/>
</dbReference>
<dbReference type="PANTHER" id="PTHR10696">
    <property type="entry name" value="GAMMA-BUTYROBETAINE HYDROXYLASE-RELATED"/>
    <property type="match status" value="1"/>
</dbReference>
<evidence type="ECO:0000256" key="2">
    <source>
        <dbReference type="ARBA" id="ARBA00023194"/>
    </source>
</evidence>
<keyword evidence="5" id="KW-1185">Reference proteome</keyword>
<dbReference type="InterPro" id="IPR003819">
    <property type="entry name" value="TauD/TfdA-like"/>
</dbReference>
<dbReference type="Pfam" id="PF02668">
    <property type="entry name" value="TauD"/>
    <property type="match status" value="1"/>
</dbReference>
<comment type="caution">
    <text evidence="4">The sequence shown here is derived from an EMBL/GenBank/DDBJ whole genome shotgun (WGS) entry which is preliminary data.</text>
</comment>
<name>A0ABR2YUI9_9CHLO</name>
<reference evidence="4 5" key="1">
    <citation type="journal article" date="2024" name="Nat. Commun.">
        <title>Phylogenomics reveals the evolutionary origins of lichenization in chlorophyte algae.</title>
        <authorList>
            <person name="Puginier C."/>
            <person name="Libourel C."/>
            <person name="Otte J."/>
            <person name="Skaloud P."/>
            <person name="Haon M."/>
            <person name="Grisel S."/>
            <person name="Petersen M."/>
            <person name="Berrin J.G."/>
            <person name="Delaux P.M."/>
            <person name="Dal Grande F."/>
            <person name="Keller J."/>
        </authorList>
    </citation>
    <scope>NUCLEOTIDE SEQUENCE [LARGE SCALE GENOMIC DNA]</scope>
    <source>
        <strain evidence="4 5">SAG 216-7</strain>
    </source>
</reference>
<organism evidence="4 5">
    <name type="scientific">Coccomyxa subellipsoidea</name>
    <dbReference type="NCBI Taxonomy" id="248742"/>
    <lineage>
        <taxon>Eukaryota</taxon>
        <taxon>Viridiplantae</taxon>
        <taxon>Chlorophyta</taxon>
        <taxon>core chlorophytes</taxon>
        <taxon>Trebouxiophyceae</taxon>
        <taxon>Trebouxiophyceae incertae sedis</taxon>
        <taxon>Coccomyxaceae</taxon>
        <taxon>Coccomyxa</taxon>
    </lineage>
</organism>
<gene>
    <name evidence="4" type="ORF">WJX75_007547</name>
</gene>
<protein>
    <recommendedName>
        <fullName evidence="3">TauD/TfdA-like domain-containing protein</fullName>
    </recommendedName>
</protein>